<evidence type="ECO:0000256" key="1">
    <source>
        <dbReference type="SAM" id="SignalP"/>
    </source>
</evidence>
<keyword evidence="1" id="KW-0732">Signal</keyword>
<organism evidence="2 3">
    <name type="scientific">Treponema bryantii</name>
    <dbReference type="NCBI Taxonomy" id="163"/>
    <lineage>
        <taxon>Bacteria</taxon>
        <taxon>Pseudomonadati</taxon>
        <taxon>Spirochaetota</taxon>
        <taxon>Spirochaetia</taxon>
        <taxon>Spirochaetales</taxon>
        <taxon>Treponemataceae</taxon>
        <taxon>Treponema</taxon>
    </lineage>
</organism>
<gene>
    <name evidence="2" type="ORF">SAMN04487977_101119</name>
</gene>
<dbReference type="PROSITE" id="PS51257">
    <property type="entry name" value="PROKAR_LIPOPROTEIN"/>
    <property type="match status" value="1"/>
</dbReference>
<dbReference type="Proteomes" id="UP000182360">
    <property type="component" value="Unassembled WGS sequence"/>
</dbReference>
<dbReference type="EMBL" id="FOFU01000001">
    <property type="protein sequence ID" value="SEP68807.1"/>
    <property type="molecule type" value="Genomic_DNA"/>
</dbReference>
<feature type="signal peptide" evidence="1">
    <location>
        <begin position="1"/>
        <end position="27"/>
    </location>
</feature>
<reference evidence="2 3" key="1">
    <citation type="submission" date="2016-10" db="EMBL/GenBank/DDBJ databases">
        <authorList>
            <person name="de Groot N.N."/>
        </authorList>
    </citation>
    <scope>NUCLEOTIDE SEQUENCE [LARGE SCALE GENOMIC DNA]</scope>
    <source>
        <strain evidence="2 3">B25</strain>
    </source>
</reference>
<accession>A0A1H8ZX41</accession>
<evidence type="ECO:0008006" key="4">
    <source>
        <dbReference type="Google" id="ProtNLM"/>
    </source>
</evidence>
<sequence>MKKRFGLIAMVLGVAVLFSSCEFIAMAKAMKQVGQELTDYDNIYVTNNTNETITVIFEEDPDDVAEGETRRTGIVTLKSGASDQPFLSKSGRFKLFVENDNGNVRIIEKGWESDTYHYINGHSLVTITKEDGKYFYSSKSRG</sequence>
<dbReference type="RefSeq" id="WP_074639932.1">
    <property type="nucleotide sequence ID" value="NZ_FOFU01000001.1"/>
</dbReference>
<evidence type="ECO:0000313" key="3">
    <source>
        <dbReference type="Proteomes" id="UP000182360"/>
    </source>
</evidence>
<protein>
    <recommendedName>
        <fullName evidence="4">Lipoprotein</fullName>
    </recommendedName>
</protein>
<feature type="chain" id="PRO_5010245775" description="Lipoprotein" evidence="1">
    <location>
        <begin position="28"/>
        <end position="142"/>
    </location>
</feature>
<evidence type="ECO:0000313" key="2">
    <source>
        <dbReference type="EMBL" id="SEP68807.1"/>
    </source>
</evidence>
<keyword evidence="3" id="KW-1185">Reference proteome</keyword>
<proteinExistence type="predicted"/>
<dbReference type="AlphaFoldDB" id="A0A1H8ZX41"/>
<name>A0A1H8ZX41_9SPIR</name>